<feature type="compositionally biased region" description="Gly residues" evidence="1">
    <location>
        <begin position="128"/>
        <end position="138"/>
    </location>
</feature>
<dbReference type="PANTHER" id="PTHR34451:SF7">
    <property type="entry name" value="PHD FINGER FAMILY PROTEIN"/>
    <property type="match status" value="1"/>
</dbReference>
<feature type="region of interest" description="Disordered" evidence="1">
    <location>
        <begin position="108"/>
        <end position="179"/>
    </location>
</feature>
<proteinExistence type="predicted"/>
<protein>
    <submittedName>
        <fullName evidence="2">Uncharacterized protein</fullName>
    </submittedName>
</protein>
<reference evidence="2" key="1">
    <citation type="submission" date="2021-01" db="UniProtKB">
        <authorList>
            <consortium name="EnsemblPlants"/>
        </authorList>
    </citation>
    <scope>IDENTIFICATION</scope>
</reference>
<dbReference type="Gramene" id="Kaladp0090s0087.1.v1.1">
    <property type="protein sequence ID" value="Kaladp0090s0087.1.v1.1.CDS.1"/>
    <property type="gene ID" value="Kaladp0090s0087.v1.1"/>
</dbReference>
<keyword evidence="3" id="KW-1185">Reference proteome</keyword>
<evidence type="ECO:0000313" key="3">
    <source>
        <dbReference type="Proteomes" id="UP000594263"/>
    </source>
</evidence>
<sequence length="179" mass="18906">MCLTCPSVSHLSCTMSGDHAMRYECRHCHNRNPSLFEFKFDGRRRGGKGEEIDLDSAGKLFAAAWIASASLQKAAVATRAEADRRAGEVVVARKKAKEALERLASLTSREDVENGQNGSGLMRIGQTSGAGAGSGGNTAGKLSQDGEGGSKVTKEMTAVVGKLSRNGNAGLNLSKKRKH</sequence>
<organism evidence="2 3">
    <name type="scientific">Kalanchoe fedtschenkoi</name>
    <name type="common">Lavender scallops</name>
    <name type="synonym">South American air plant</name>
    <dbReference type="NCBI Taxonomy" id="63787"/>
    <lineage>
        <taxon>Eukaryota</taxon>
        <taxon>Viridiplantae</taxon>
        <taxon>Streptophyta</taxon>
        <taxon>Embryophyta</taxon>
        <taxon>Tracheophyta</taxon>
        <taxon>Spermatophyta</taxon>
        <taxon>Magnoliopsida</taxon>
        <taxon>eudicotyledons</taxon>
        <taxon>Gunneridae</taxon>
        <taxon>Pentapetalae</taxon>
        <taxon>Saxifragales</taxon>
        <taxon>Crassulaceae</taxon>
        <taxon>Kalanchoe</taxon>
    </lineage>
</organism>
<dbReference type="AlphaFoldDB" id="A0A7N0UVK4"/>
<dbReference type="PANTHER" id="PTHR34451">
    <property type="entry name" value="PHD FINGER FAMILY PROTEIN"/>
    <property type="match status" value="1"/>
</dbReference>
<evidence type="ECO:0000256" key="1">
    <source>
        <dbReference type="SAM" id="MobiDB-lite"/>
    </source>
</evidence>
<dbReference type="EnsemblPlants" id="Kaladp0090s0087.1.v1.1">
    <property type="protein sequence ID" value="Kaladp0090s0087.1.v1.1.CDS.1"/>
    <property type="gene ID" value="Kaladp0090s0087.v1.1"/>
</dbReference>
<accession>A0A7N0UVK4</accession>
<dbReference type="Proteomes" id="UP000594263">
    <property type="component" value="Unplaced"/>
</dbReference>
<name>A0A7N0UVK4_KALFE</name>
<evidence type="ECO:0000313" key="2">
    <source>
        <dbReference type="EnsemblPlants" id="Kaladp0090s0087.1.v1.1.CDS.1"/>
    </source>
</evidence>